<keyword evidence="2" id="KW-1185">Reference proteome</keyword>
<sequence>MTELESWLSRISLQNWLNSYLGKFFHLLLNPNYPNPNGVLLGWANYSDNIHQSSSRLFHKFIGVKVQMENAEAEISNGKLSAAVVQEYIVEQPKGSLRLGWIAFLY</sequence>
<reference evidence="1 2" key="1">
    <citation type="submission" date="2023-01" db="EMBL/GenBank/DDBJ databases">
        <authorList>
            <person name="Kreplak J."/>
        </authorList>
    </citation>
    <scope>NUCLEOTIDE SEQUENCE [LARGE SCALE GENOMIC DNA]</scope>
</reference>
<dbReference type="Proteomes" id="UP001157006">
    <property type="component" value="Chromosome 5"/>
</dbReference>
<dbReference type="EMBL" id="OX451740">
    <property type="protein sequence ID" value="CAI8614969.1"/>
    <property type="molecule type" value="Genomic_DNA"/>
</dbReference>
<name>A0AAV1AWW1_VICFA</name>
<gene>
    <name evidence="1" type="ORF">VFH_V156200</name>
</gene>
<protein>
    <submittedName>
        <fullName evidence="1">Uncharacterized protein</fullName>
    </submittedName>
</protein>
<proteinExistence type="predicted"/>
<evidence type="ECO:0000313" key="2">
    <source>
        <dbReference type="Proteomes" id="UP001157006"/>
    </source>
</evidence>
<evidence type="ECO:0000313" key="1">
    <source>
        <dbReference type="EMBL" id="CAI8614969.1"/>
    </source>
</evidence>
<dbReference type="AlphaFoldDB" id="A0AAV1AWW1"/>
<organism evidence="1 2">
    <name type="scientific">Vicia faba</name>
    <name type="common">Broad bean</name>
    <name type="synonym">Faba vulgaris</name>
    <dbReference type="NCBI Taxonomy" id="3906"/>
    <lineage>
        <taxon>Eukaryota</taxon>
        <taxon>Viridiplantae</taxon>
        <taxon>Streptophyta</taxon>
        <taxon>Embryophyta</taxon>
        <taxon>Tracheophyta</taxon>
        <taxon>Spermatophyta</taxon>
        <taxon>Magnoliopsida</taxon>
        <taxon>eudicotyledons</taxon>
        <taxon>Gunneridae</taxon>
        <taxon>Pentapetalae</taxon>
        <taxon>rosids</taxon>
        <taxon>fabids</taxon>
        <taxon>Fabales</taxon>
        <taxon>Fabaceae</taxon>
        <taxon>Papilionoideae</taxon>
        <taxon>50 kb inversion clade</taxon>
        <taxon>NPAAA clade</taxon>
        <taxon>Hologalegina</taxon>
        <taxon>IRL clade</taxon>
        <taxon>Fabeae</taxon>
        <taxon>Vicia</taxon>
    </lineage>
</organism>
<accession>A0AAV1AWW1</accession>